<protein>
    <submittedName>
        <fullName evidence="1">Uncharacterized protein</fullName>
    </submittedName>
</protein>
<evidence type="ECO:0000313" key="2">
    <source>
        <dbReference type="Proteomes" id="UP000037288"/>
    </source>
</evidence>
<dbReference type="PATRIC" id="fig|1678637.3.peg.2069"/>
<keyword evidence="2" id="KW-1185">Reference proteome</keyword>
<dbReference type="STRING" id="1678637.AC230_09580"/>
<name>A0A0K9XHW3_9ACTN</name>
<sequence length="1135" mass="120246">MSTPAPIRVLRGTDLLDLGVAFAGLRLEQRAGGRRLVREDPAREGLLVVAFGPQHVTEHAFAADAVPPEPRSVPVGALIAGRSVLVFEVGPDDVVDWSTAGLLDAMRSLPLRVVDAALEADGAGAVPPRVPENPLADPARPRTGIELPYRLLLSPPAQARWVHRTGGDEDAARAELWHTRLLGRTVRAVWNRDRDAGTTAPEVPGLPLTPQDRREIVELTARDAPSYVPSPVGVPLLMLSAAGGWLEAAGQWPLRPAGIDLSDWRQQTTLGRDHYVRVMREGYLCPFGHRAAVVTVVERKVTDPRAAFLFRRVFVVVRQPLRTYDPARPLPTGNGPADPLANLLFPFTSVRLDTLVTPDLTGTPDPPDSAPFFPATATEDPFRFKVTAVDHEGRSVEFRTPLQFVPEHLATGDRLAAVVAEYNARSVPPAARAAAGPPPLTSAELLGQAVALAPPDKPGDTSVDAAHLVWGAAAPPALAAPGPGGEAQFVPQLSWASAALPAVAGLTGNAAAVPVVYARRYALSGFARATAGARKGNPGEVFLSVLTTGTEALVMDFESGRDRSGGLVAPSFDVAGLSRISGPVAGAAAGLDAVEKMADGRFDPADFFHPSDILGLLDANFLGVLSLADIVEKLAPDVPLPPLHVPNFLTQTVSTVTGFLSDLRRTRDLVGNATPVLPPAATRVRDTAARLAQLIADFLAHHPAPAAPVTLQDLDAALADFTAALDALTGSLPPGADPGVRALLDRVRQQTATWTTPAGAVPALRDALQQAARGVKLPETVATRLEWNPVIRQWPADDPVFVPHPRDGRLSLVADLRGSLRPDVPSGADVSCSLERFDLVLVPGFPAMRLTFDHVRLVQRAGHKPEIDVGFTGLRFTGPLSFVETLRKLIPADGFSDPPGIEVTPSGITARYGLPLPSLAVGVFSLENIRLDAFLDLPFVGRPLEIGFAFCSRQAPFRLTVSMLGGGGFFGIVLTPKRVAVLEAALEFGAAVSLDFGVASGSLSVMAGIYFRLEADTGECRITGYFRARGEVDVLGLVSASVELCLDLSYESAGGTVHGRARITIGVHIGFWSQSVTLECEKRFAGSGPPPPPLAAADPVRPPTFAEMTAPYPDPVTGLRRDPVDEYCTAFATVR</sequence>
<dbReference type="OrthoDB" id="516973at2"/>
<proteinExistence type="predicted"/>
<dbReference type="EMBL" id="LFXA01000004">
    <property type="protein sequence ID" value="KNB52873.1"/>
    <property type="molecule type" value="Genomic_DNA"/>
</dbReference>
<organism evidence="1 2">
    <name type="scientific">Streptomyces caatingaensis</name>
    <dbReference type="NCBI Taxonomy" id="1678637"/>
    <lineage>
        <taxon>Bacteria</taxon>
        <taxon>Bacillati</taxon>
        <taxon>Actinomycetota</taxon>
        <taxon>Actinomycetes</taxon>
        <taxon>Kitasatosporales</taxon>
        <taxon>Streptomycetaceae</taxon>
        <taxon>Streptomyces</taxon>
    </lineage>
</organism>
<dbReference type="Proteomes" id="UP000037288">
    <property type="component" value="Unassembled WGS sequence"/>
</dbReference>
<evidence type="ECO:0000313" key="1">
    <source>
        <dbReference type="EMBL" id="KNB52873.1"/>
    </source>
</evidence>
<dbReference type="AlphaFoldDB" id="A0A0K9XHW3"/>
<reference evidence="2" key="1">
    <citation type="submission" date="2015-07" db="EMBL/GenBank/DDBJ databases">
        <title>Draft genome sequence of Streptomyces sp. CMAA 1322, a bacterium isolated from Caatinga biome, from dry forest semiarid of Brazil.</title>
        <authorList>
            <person name="Santos S.N."/>
            <person name="Gacesa R."/>
            <person name="Taketani R.G."/>
            <person name="Long P.F."/>
            <person name="Melo I.S."/>
        </authorList>
    </citation>
    <scope>NUCLEOTIDE SEQUENCE [LARGE SCALE GENOMIC DNA]</scope>
    <source>
        <strain evidence="2">CMAA 1322</strain>
    </source>
</reference>
<gene>
    <name evidence="1" type="ORF">AC230_09580</name>
</gene>
<comment type="caution">
    <text evidence="1">The sequence shown here is derived from an EMBL/GenBank/DDBJ whole genome shotgun (WGS) entry which is preliminary data.</text>
</comment>
<accession>A0A0K9XHW3</accession>
<dbReference type="RefSeq" id="WP_049715636.1">
    <property type="nucleotide sequence ID" value="NZ_LFXA01000004.1"/>
</dbReference>